<dbReference type="EMBL" id="PKPP01010762">
    <property type="protein sequence ID" value="PWA45444.1"/>
    <property type="molecule type" value="Genomic_DNA"/>
</dbReference>
<evidence type="ECO:0000259" key="3">
    <source>
        <dbReference type="Pfam" id="PF14432"/>
    </source>
</evidence>
<dbReference type="InterPro" id="IPR046849">
    <property type="entry name" value="E2_motif"/>
</dbReference>
<protein>
    <submittedName>
        <fullName evidence="4">Pentatricopeptide repeat-containing protein</fullName>
    </submittedName>
</protein>
<dbReference type="PANTHER" id="PTHR47926:SF456">
    <property type="entry name" value="PENTATRICOPEPTIDE REPEAT-CONTAINING PROTEIN ELI1, CHLOROPLASTIC"/>
    <property type="match status" value="1"/>
</dbReference>
<dbReference type="GO" id="GO:0099402">
    <property type="term" value="P:plant organ development"/>
    <property type="evidence" value="ECO:0007669"/>
    <property type="project" value="UniProtKB-ARBA"/>
</dbReference>
<dbReference type="PANTHER" id="PTHR47926">
    <property type="entry name" value="PENTATRICOPEPTIDE REPEAT-CONTAINING PROTEIN"/>
    <property type="match status" value="1"/>
</dbReference>
<dbReference type="InterPro" id="IPR032867">
    <property type="entry name" value="DYW_dom"/>
</dbReference>
<dbReference type="STRING" id="35608.A0A2U1L8X0"/>
<dbReference type="OrthoDB" id="185373at2759"/>
<dbReference type="GO" id="GO:0003723">
    <property type="term" value="F:RNA binding"/>
    <property type="evidence" value="ECO:0007669"/>
    <property type="project" value="InterPro"/>
</dbReference>
<dbReference type="FunFam" id="1.25.40.10:FF:000158">
    <property type="entry name" value="pentatricopeptide repeat-containing protein At2g33680"/>
    <property type="match status" value="1"/>
</dbReference>
<reference evidence="4 5" key="1">
    <citation type="journal article" date="2018" name="Mol. Plant">
        <title>The genome of Artemisia annua provides insight into the evolution of Asteraceae family and artemisinin biosynthesis.</title>
        <authorList>
            <person name="Shen Q."/>
            <person name="Zhang L."/>
            <person name="Liao Z."/>
            <person name="Wang S."/>
            <person name="Yan T."/>
            <person name="Shi P."/>
            <person name="Liu M."/>
            <person name="Fu X."/>
            <person name="Pan Q."/>
            <person name="Wang Y."/>
            <person name="Lv Z."/>
            <person name="Lu X."/>
            <person name="Zhang F."/>
            <person name="Jiang W."/>
            <person name="Ma Y."/>
            <person name="Chen M."/>
            <person name="Hao X."/>
            <person name="Li L."/>
            <person name="Tang Y."/>
            <person name="Lv G."/>
            <person name="Zhou Y."/>
            <person name="Sun X."/>
            <person name="Brodelius P.E."/>
            <person name="Rose J.K.C."/>
            <person name="Tang K."/>
        </authorList>
    </citation>
    <scope>NUCLEOTIDE SEQUENCE [LARGE SCALE GENOMIC DNA]</scope>
    <source>
        <strain evidence="5">cv. Huhao1</strain>
        <tissue evidence="4">Leaf</tissue>
    </source>
</reference>
<name>A0A2U1L8X0_ARTAN</name>
<feature type="domain" description="DYW" evidence="3">
    <location>
        <begin position="219"/>
        <end position="299"/>
    </location>
</feature>
<dbReference type="GO" id="GO:0008270">
    <property type="term" value="F:zinc ion binding"/>
    <property type="evidence" value="ECO:0007669"/>
    <property type="project" value="InterPro"/>
</dbReference>
<dbReference type="GO" id="GO:0009451">
    <property type="term" value="P:RNA modification"/>
    <property type="evidence" value="ECO:0007669"/>
    <property type="project" value="InterPro"/>
</dbReference>
<evidence type="ECO:0000256" key="1">
    <source>
        <dbReference type="ARBA" id="ARBA00006643"/>
    </source>
</evidence>
<keyword evidence="5" id="KW-1185">Reference proteome</keyword>
<comment type="similarity">
    <text evidence="1">Belongs to the PPR family. PCMP-H subfamily.</text>
</comment>
<dbReference type="InterPro" id="IPR011990">
    <property type="entry name" value="TPR-like_helical_dom_sf"/>
</dbReference>
<dbReference type="Pfam" id="PF20430">
    <property type="entry name" value="Eplus_motif"/>
    <property type="match status" value="1"/>
</dbReference>
<proteinExistence type="inferred from homology"/>
<evidence type="ECO:0000256" key="2">
    <source>
        <dbReference type="ARBA" id="ARBA00022737"/>
    </source>
</evidence>
<accession>A0A2U1L8X0</accession>
<dbReference type="InterPro" id="IPR002885">
    <property type="entry name" value="PPR_rpt"/>
</dbReference>
<dbReference type="InterPro" id="IPR046960">
    <property type="entry name" value="PPR_At4g14850-like_plant"/>
</dbReference>
<dbReference type="InterPro" id="IPR046848">
    <property type="entry name" value="E_motif"/>
</dbReference>
<evidence type="ECO:0000313" key="5">
    <source>
        <dbReference type="Proteomes" id="UP000245207"/>
    </source>
</evidence>
<sequence length="364" mass="40692">MVTGYVKSGEVGKARVLFDEMVERDIGGRPDEVTLVTVLSACVDGLGRWNRDAYKTPTDISFIGILSACAHTGLLSIEKVIFLLMKREYMIEPTIEHYGCMVNLLGRAGYLEEPYGLVKNMKVNPDPVIWGTLLDSYSNILANSDTYIILSNLYSATSNWDGVARMRTMIKDHGVLKEPGCSSIEVHNKVHEFLAGDMKHPNSNKIYMMLDEVKDIGYSIVLHDFGNKERVRSLEVHSEKLAVAFGLINTEAGSSIKIVKNLRICLDCHEVMKLISKITRPRIVIRDRNRFHHFVDAFLSFPHHFPNESTIGKVGRCGGELQRASTWDSARQFAATLNALSNTSESPTVGLLSSLDSFLEYDSK</sequence>
<keyword evidence="2" id="KW-0677">Repeat</keyword>
<evidence type="ECO:0000313" key="4">
    <source>
        <dbReference type="EMBL" id="PWA45444.1"/>
    </source>
</evidence>
<gene>
    <name evidence="4" type="ORF">CTI12_AA515300</name>
</gene>
<dbReference type="Pfam" id="PF01535">
    <property type="entry name" value="PPR"/>
    <property type="match status" value="2"/>
</dbReference>
<comment type="caution">
    <text evidence="4">The sequence shown here is derived from an EMBL/GenBank/DDBJ whole genome shotgun (WGS) entry which is preliminary data.</text>
</comment>
<dbReference type="Pfam" id="PF14432">
    <property type="entry name" value="DYW_deaminase"/>
    <property type="match status" value="1"/>
</dbReference>
<organism evidence="4 5">
    <name type="scientific">Artemisia annua</name>
    <name type="common">Sweet wormwood</name>
    <dbReference type="NCBI Taxonomy" id="35608"/>
    <lineage>
        <taxon>Eukaryota</taxon>
        <taxon>Viridiplantae</taxon>
        <taxon>Streptophyta</taxon>
        <taxon>Embryophyta</taxon>
        <taxon>Tracheophyta</taxon>
        <taxon>Spermatophyta</taxon>
        <taxon>Magnoliopsida</taxon>
        <taxon>eudicotyledons</taxon>
        <taxon>Gunneridae</taxon>
        <taxon>Pentapetalae</taxon>
        <taxon>asterids</taxon>
        <taxon>campanulids</taxon>
        <taxon>Asterales</taxon>
        <taxon>Asteraceae</taxon>
        <taxon>Asteroideae</taxon>
        <taxon>Anthemideae</taxon>
        <taxon>Artemisiinae</taxon>
        <taxon>Artemisia</taxon>
    </lineage>
</organism>
<dbReference type="Gene3D" id="1.25.40.10">
    <property type="entry name" value="Tetratricopeptide repeat domain"/>
    <property type="match status" value="1"/>
</dbReference>
<dbReference type="Pfam" id="PF20431">
    <property type="entry name" value="E_motif"/>
    <property type="match status" value="1"/>
</dbReference>
<dbReference type="NCBIfam" id="TIGR00756">
    <property type="entry name" value="PPR"/>
    <property type="match status" value="1"/>
</dbReference>
<dbReference type="Proteomes" id="UP000245207">
    <property type="component" value="Unassembled WGS sequence"/>
</dbReference>
<dbReference type="AlphaFoldDB" id="A0A2U1L8X0"/>